<comment type="subcellular location">
    <subcellularLocation>
        <location evidence="1">Cytoplasm</location>
    </subcellularLocation>
</comment>
<evidence type="ECO:0000256" key="2">
    <source>
        <dbReference type="ARBA" id="ARBA00009262"/>
    </source>
</evidence>
<keyword evidence="8" id="KW-0040">ANK repeat</keyword>
<evidence type="ECO:0000256" key="11">
    <source>
        <dbReference type="SAM" id="MobiDB-lite"/>
    </source>
</evidence>
<dbReference type="Pfam" id="PF18826">
    <property type="entry name" value="bVLRF1"/>
    <property type="match status" value="1"/>
</dbReference>
<dbReference type="GO" id="GO:0036503">
    <property type="term" value="P:ERAD pathway"/>
    <property type="evidence" value="ECO:0007669"/>
    <property type="project" value="TreeGrafter"/>
</dbReference>
<feature type="compositionally biased region" description="Basic and acidic residues" evidence="11">
    <location>
        <begin position="546"/>
        <end position="556"/>
    </location>
</feature>
<evidence type="ECO:0000313" key="13">
    <source>
        <dbReference type="EMBL" id="KIM68006.1"/>
    </source>
</evidence>
<feature type="domain" description="VLRF1" evidence="12">
    <location>
        <begin position="187"/>
        <end position="352"/>
    </location>
</feature>
<feature type="compositionally biased region" description="Basic and acidic residues" evidence="11">
    <location>
        <begin position="564"/>
        <end position="577"/>
    </location>
</feature>
<keyword evidence="9" id="KW-0175">Coiled coil</keyword>
<reference evidence="13 14" key="1">
    <citation type="submission" date="2014-04" db="EMBL/GenBank/DDBJ databases">
        <authorList>
            <consortium name="DOE Joint Genome Institute"/>
            <person name="Kuo A."/>
            <person name="Kohler A."/>
            <person name="Nagy L.G."/>
            <person name="Floudas D."/>
            <person name="Copeland A."/>
            <person name="Barry K.W."/>
            <person name="Cichocki N."/>
            <person name="Veneault-Fourrey C."/>
            <person name="LaButti K."/>
            <person name="Lindquist E.A."/>
            <person name="Lipzen A."/>
            <person name="Lundell T."/>
            <person name="Morin E."/>
            <person name="Murat C."/>
            <person name="Sun H."/>
            <person name="Tunlid A."/>
            <person name="Henrissat B."/>
            <person name="Grigoriev I.V."/>
            <person name="Hibbett D.S."/>
            <person name="Martin F."/>
            <person name="Nordberg H.P."/>
            <person name="Cantor M.N."/>
            <person name="Hua S.X."/>
        </authorList>
    </citation>
    <scope>NUCLEOTIDE SEQUENCE [LARGE SCALE GENOMIC DNA]</scope>
    <source>
        <strain evidence="13 14">Foug A</strain>
    </source>
</reference>
<dbReference type="GO" id="GO:0016787">
    <property type="term" value="F:hydrolase activity"/>
    <property type="evidence" value="ECO:0007669"/>
    <property type="project" value="UniProtKB-KW"/>
</dbReference>
<dbReference type="GO" id="GO:0005737">
    <property type="term" value="C:cytoplasm"/>
    <property type="evidence" value="ECO:0007669"/>
    <property type="project" value="UniProtKB-SubCell"/>
</dbReference>
<dbReference type="AlphaFoldDB" id="A0A0C3EJA2"/>
<dbReference type="GO" id="GO:0004519">
    <property type="term" value="F:endonuclease activity"/>
    <property type="evidence" value="ECO:0007669"/>
    <property type="project" value="UniProtKB-KW"/>
</dbReference>
<sequence>MSQRYHIFSLPPDLLDTLTPRSLISNQAVPQEPPPPTIPQEQAPSSSRSCNICLGTEFVDVDEQRSHFRSDWHRYNVKIRLKGGDPVTESTFAQLVDGLEDSLSGTASSEESSNEDDAVDTLVTKIKHSFVSESPEENRPKIQVSAVTWFHSPPATQIGIYRMLLPLGTPSSAYLSELKEMQTSIEGGRKWAMFMVAGGHFAGAIARVSRPAEEQEAPVPVSRKKPPKLKPETLVLRHKTFHRYTTRRKQGGSQSINDNAKGAAISAGAVLRRYGEQALRDDIRNLLQDWAEDIRDCERIWIRASVSNRRIFLDYEGCVINKGDDRLRTFPFPTRRPTQSELSRCLLELTQAKVSHFTEDELRAQDEAYLASLPKPKPQPTRTPAPDTYKPKPQRLSKEEELYREKWYRLLDMITKGRLEPLKTFWEREAESIGGVNAAVPDWAGDRHSSLLQVAAQSGQEETVRWLLLDLRADPTTPVSASWTKADDAGNESDASDMPGTAGSRRTAYDLARSRVVRDVFRRCAADHPDWWDWFGAAHIPSALTKEKEEERDDKRRQRRKGLKEKMREREAIERQREKKGAEEVQVTIIEPVKVQQVLPNGPQRLGGSSGASDGVAGLTADMRAKVERERRARAAEARLALLNGRGKG</sequence>
<dbReference type="STRING" id="1036808.A0A0C3EJA2"/>
<protein>
    <recommendedName>
        <fullName evidence="12">VLRF1 domain-containing protein</fullName>
    </recommendedName>
</protein>
<dbReference type="PANTHER" id="PTHR16036:SF2">
    <property type="entry name" value="TRNA ENDONUCLEASE ANKZF1"/>
    <property type="match status" value="1"/>
</dbReference>
<dbReference type="InterPro" id="IPR041175">
    <property type="entry name" value="VLRF1/Vms1"/>
</dbReference>
<evidence type="ECO:0000256" key="8">
    <source>
        <dbReference type="ARBA" id="ARBA00023043"/>
    </source>
</evidence>
<evidence type="ECO:0000259" key="12">
    <source>
        <dbReference type="PROSITE" id="PS52044"/>
    </source>
</evidence>
<feature type="region of interest" description="Disordered" evidence="11">
    <location>
        <begin position="546"/>
        <end position="577"/>
    </location>
</feature>
<evidence type="ECO:0000256" key="10">
    <source>
        <dbReference type="PROSITE-ProRule" id="PRU01389"/>
    </source>
</evidence>
<dbReference type="InParanoid" id="A0A0C3EJA2"/>
<dbReference type="InterPro" id="IPR047139">
    <property type="entry name" value="ANKZ1/VMS1"/>
</dbReference>
<feature type="region of interest" description="Disordered" evidence="11">
    <location>
        <begin position="26"/>
        <end position="46"/>
    </location>
</feature>
<keyword evidence="3 10" id="KW-0963">Cytoplasm</keyword>
<dbReference type="Proteomes" id="UP000053989">
    <property type="component" value="Unassembled WGS sequence"/>
</dbReference>
<evidence type="ECO:0000313" key="14">
    <source>
        <dbReference type="Proteomes" id="UP000053989"/>
    </source>
</evidence>
<comment type="domain">
    <text evidence="10">The VLRF1 domain mediates binding to the 60S ribosomal subunit.</text>
</comment>
<dbReference type="FunCoup" id="A0A0C3EJA2">
    <property type="interactions" value="31"/>
</dbReference>
<evidence type="ECO:0000256" key="4">
    <source>
        <dbReference type="ARBA" id="ARBA00022722"/>
    </source>
</evidence>
<gene>
    <name evidence="13" type="ORF">SCLCIDRAFT_106233</name>
</gene>
<dbReference type="PROSITE" id="PS52044">
    <property type="entry name" value="VLRF1"/>
    <property type="match status" value="1"/>
</dbReference>
<feature type="active site" evidence="10">
    <location>
        <position position="254"/>
    </location>
</feature>
<dbReference type="PANTHER" id="PTHR16036">
    <property type="entry name" value="ANKYRIN REPEAT AND ZINC FINGER DOMAIN-CONTAINING PROTEIN 1"/>
    <property type="match status" value="1"/>
</dbReference>
<reference evidence="14" key="2">
    <citation type="submission" date="2015-01" db="EMBL/GenBank/DDBJ databases">
        <title>Evolutionary Origins and Diversification of the Mycorrhizal Mutualists.</title>
        <authorList>
            <consortium name="DOE Joint Genome Institute"/>
            <consortium name="Mycorrhizal Genomics Consortium"/>
            <person name="Kohler A."/>
            <person name="Kuo A."/>
            <person name="Nagy L.G."/>
            <person name="Floudas D."/>
            <person name="Copeland A."/>
            <person name="Barry K.W."/>
            <person name="Cichocki N."/>
            <person name="Veneault-Fourrey C."/>
            <person name="LaButti K."/>
            <person name="Lindquist E.A."/>
            <person name="Lipzen A."/>
            <person name="Lundell T."/>
            <person name="Morin E."/>
            <person name="Murat C."/>
            <person name="Riley R."/>
            <person name="Ohm R."/>
            <person name="Sun H."/>
            <person name="Tunlid A."/>
            <person name="Henrissat B."/>
            <person name="Grigoriev I.V."/>
            <person name="Hibbett D.S."/>
            <person name="Martin F."/>
        </authorList>
    </citation>
    <scope>NUCLEOTIDE SEQUENCE [LARGE SCALE GENOMIC DNA]</scope>
    <source>
        <strain evidence="14">Foug A</strain>
    </source>
</reference>
<keyword evidence="6 10" id="KW-0255">Endonuclease</keyword>
<evidence type="ECO:0000256" key="5">
    <source>
        <dbReference type="ARBA" id="ARBA00022737"/>
    </source>
</evidence>
<organism evidence="13 14">
    <name type="scientific">Scleroderma citrinum Foug A</name>
    <dbReference type="NCBI Taxonomy" id="1036808"/>
    <lineage>
        <taxon>Eukaryota</taxon>
        <taxon>Fungi</taxon>
        <taxon>Dikarya</taxon>
        <taxon>Basidiomycota</taxon>
        <taxon>Agaricomycotina</taxon>
        <taxon>Agaricomycetes</taxon>
        <taxon>Agaricomycetidae</taxon>
        <taxon>Boletales</taxon>
        <taxon>Sclerodermatineae</taxon>
        <taxon>Sclerodermataceae</taxon>
        <taxon>Scleroderma</taxon>
    </lineage>
</organism>
<evidence type="ECO:0000256" key="3">
    <source>
        <dbReference type="ARBA" id="ARBA00022490"/>
    </source>
</evidence>
<proteinExistence type="inferred from homology"/>
<keyword evidence="7 10" id="KW-0378">Hydrolase</keyword>
<keyword evidence="4 10" id="KW-0540">Nuclease</keyword>
<evidence type="ECO:0000256" key="9">
    <source>
        <dbReference type="ARBA" id="ARBA00023054"/>
    </source>
</evidence>
<evidence type="ECO:0000256" key="1">
    <source>
        <dbReference type="ARBA" id="ARBA00004496"/>
    </source>
</evidence>
<accession>A0A0C3EJA2</accession>
<comment type="similarity">
    <text evidence="2 10">Belongs to the ANKZF1/VMS1 family.</text>
</comment>
<evidence type="ECO:0000256" key="7">
    <source>
        <dbReference type="ARBA" id="ARBA00022801"/>
    </source>
</evidence>
<feature type="region of interest" description="Disordered" evidence="11">
    <location>
        <begin position="370"/>
        <end position="396"/>
    </location>
</feature>
<dbReference type="EMBL" id="KN822010">
    <property type="protein sequence ID" value="KIM68006.1"/>
    <property type="molecule type" value="Genomic_DNA"/>
</dbReference>
<keyword evidence="14" id="KW-1185">Reference proteome</keyword>
<name>A0A0C3EJA2_9AGAM</name>
<dbReference type="HOGENOM" id="CLU_014293_1_1_1"/>
<evidence type="ECO:0000256" key="6">
    <source>
        <dbReference type="ARBA" id="ARBA00022759"/>
    </source>
</evidence>
<feature type="region of interest" description="Disordered" evidence="11">
    <location>
        <begin position="478"/>
        <end position="504"/>
    </location>
</feature>
<keyword evidence="5" id="KW-0677">Repeat</keyword>
<dbReference type="OrthoDB" id="429841at2759"/>